<dbReference type="InterPro" id="IPR029058">
    <property type="entry name" value="AB_hydrolase_fold"/>
</dbReference>
<evidence type="ECO:0000259" key="1">
    <source>
        <dbReference type="Pfam" id="PF00326"/>
    </source>
</evidence>
<dbReference type="SUPFAM" id="SSF53474">
    <property type="entry name" value="alpha/beta-Hydrolases"/>
    <property type="match status" value="1"/>
</dbReference>
<proteinExistence type="predicted"/>
<dbReference type="AlphaFoldDB" id="A0AAE6G4X9"/>
<accession>A0AAE6G4X9</accession>
<gene>
    <name evidence="2" type="ORF">BHS09_30685</name>
</gene>
<sequence length="76" mass="8877">MLREIFPLFHAEKIRKPLLVIQGVNDPRVPKDRTDALVETVRKNGVPIDSFVSTKSEEETPVRILSFLDQHLRRRQ</sequence>
<reference evidence="2 3" key="1">
    <citation type="journal article" date="2019" name="Science">
        <title>Social genes are selection hotspots in kin groups of a soil microbe.</title>
        <authorList>
            <person name="Wielgoss S."/>
            <person name="Wolfensberger R."/>
            <person name="Sun L."/>
            <person name="Fiegna F."/>
            <person name="Velicer G.J."/>
        </authorList>
    </citation>
    <scope>NUCLEOTIDE SEQUENCE [LARGE SCALE GENOMIC DNA]</scope>
    <source>
        <strain evidence="2 3">MC3.5.9c15</strain>
    </source>
</reference>
<dbReference type="Pfam" id="PF00326">
    <property type="entry name" value="Peptidase_S9"/>
    <property type="match status" value="1"/>
</dbReference>
<dbReference type="EMBL" id="CP017174">
    <property type="protein sequence ID" value="QDE70997.1"/>
    <property type="molecule type" value="Genomic_DNA"/>
</dbReference>
<organism evidence="2 3">
    <name type="scientific">Myxococcus xanthus</name>
    <dbReference type="NCBI Taxonomy" id="34"/>
    <lineage>
        <taxon>Bacteria</taxon>
        <taxon>Pseudomonadati</taxon>
        <taxon>Myxococcota</taxon>
        <taxon>Myxococcia</taxon>
        <taxon>Myxococcales</taxon>
        <taxon>Cystobacterineae</taxon>
        <taxon>Myxococcaceae</taxon>
        <taxon>Myxococcus</taxon>
    </lineage>
</organism>
<protein>
    <recommendedName>
        <fullName evidence="1">Peptidase S9 prolyl oligopeptidase catalytic domain-containing protein</fullName>
    </recommendedName>
</protein>
<evidence type="ECO:0000313" key="3">
    <source>
        <dbReference type="Proteomes" id="UP000320179"/>
    </source>
</evidence>
<dbReference type="InterPro" id="IPR001375">
    <property type="entry name" value="Peptidase_S9_cat"/>
</dbReference>
<feature type="domain" description="Peptidase S9 prolyl oligopeptidase catalytic" evidence="1">
    <location>
        <begin position="4"/>
        <end position="55"/>
    </location>
</feature>
<dbReference type="Gene3D" id="3.40.50.1820">
    <property type="entry name" value="alpha/beta hydrolase"/>
    <property type="match status" value="1"/>
</dbReference>
<name>A0AAE6G4X9_MYXXA</name>
<dbReference type="Proteomes" id="UP000320179">
    <property type="component" value="Chromosome"/>
</dbReference>
<evidence type="ECO:0000313" key="2">
    <source>
        <dbReference type="EMBL" id="QDE70997.1"/>
    </source>
</evidence>